<dbReference type="EMBL" id="JXTC01000027">
    <property type="protein sequence ID" value="PON98077.1"/>
    <property type="molecule type" value="Genomic_DNA"/>
</dbReference>
<feature type="compositionally biased region" description="Basic and acidic residues" evidence="1">
    <location>
        <begin position="1"/>
        <end position="11"/>
    </location>
</feature>
<keyword evidence="3" id="KW-1185">Reference proteome</keyword>
<dbReference type="InParanoid" id="A0A2P5FJX3"/>
<comment type="caution">
    <text evidence="2">The sequence shown here is derived from an EMBL/GenBank/DDBJ whole genome shotgun (WGS) entry which is preliminary data.</text>
</comment>
<feature type="region of interest" description="Disordered" evidence="1">
    <location>
        <begin position="1"/>
        <end position="22"/>
    </location>
</feature>
<organism evidence="2 3">
    <name type="scientific">Trema orientale</name>
    <name type="common">Charcoal tree</name>
    <name type="synonym">Celtis orientalis</name>
    <dbReference type="NCBI Taxonomy" id="63057"/>
    <lineage>
        <taxon>Eukaryota</taxon>
        <taxon>Viridiplantae</taxon>
        <taxon>Streptophyta</taxon>
        <taxon>Embryophyta</taxon>
        <taxon>Tracheophyta</taxon>
        <taxon>Spermatophyta</taxon>
        <taxon>Magnoliopsida</taxon>
        <taxon>eudicotyledons</taxon>
        <taxon>Gunneridae</taxon>
        <taxon>Pentapetalae</taxon>
        <taxon>rosids</taxon>
        <taxon>fabids</taxon>
        <taxon>Rosales</taxon>
        <taxon>Cannabaceae</taxon>
        <taxon>Trema</taxon>
    </lineage>
</organism>
<accession>A0A2P5FJX3</accession>
<evidence type="ECO:0000313" key="3">
    <source>
        <dbReference type="Proteomes" id="UP000237000"/>
    </source>
</evidence>
<sequence>REEAGRTDGDARRHRTESDLPENYTRGDNFRVLDLSHRSSVLGVASRVLTISECSSTRDVASDRHWWRRASADPGVFGAFGDFSCQKMKILRSL</sequence>
<protein>
    <submittedName>
        <fullName evidence="2">Uncharacterized protein</fullName>
    </submittedName>
</protein>
<feature type="non-terminal residue" evidence="2">
    <location>
        <position position="1"/>
    </location>
</feature>
<reference evidence="3" key="1">
    <citation type="submission" date="2016-06" db="EMBL/GenBank/DDBJ databases">
        <title>Parallel loss of symbiosis genes in relatives of nitrogen-fixing non-legume Parasponia.</title>
        <authorList>
            <person name="Van Velzen R."/>
            <person name="Holmer R."/>
            <person name="Bu F."/>
            <person name="Rutten L."/>
            <person name="Van Zeijl A."/>
            <person name="Liu W."/>
            <person name="Santuari L."/>
            <person name="Cao Q."/>
            <person name="Sharma T."/>
            <person name="Shen D."/>
            <person name="Roswanjaya Y."/>
            <person name="Wardhani T."/>
            <person name="Kalhor M.S."/>
            <person name="Jansen J."/>
            <person name="Van den Hoogen J."/>
            <person name="Gungor B."/>
            <person name="Hartog M."/>
            <person name="Hontelez J."/>
            <person name="Verver J."/>
            <person name="Yang W.-C."/>
            <person name="Schijlen E."/>
            <person name="Repin R."/>
            <person name="Schilthuizen M."/>
            <person name="Schranz E."/>
            <person name="Heidstra R."/>
            <person name="Miyata K."/>
            <person name="Fedorova E."/>
            <person name="Kohlen W."/>
            <person name="Bisseling T."/>
            <person name="Smit S."/>
            <person name="Geurts R."/>
        </authorList>
    </citation>
    <scope>NUCLEOTIDE SEQUENCE [LARGE SCALE GENOMIC DNA]</scope>
    <source>
        <strain evidence="3">cv. RG33-2</strain>
    </source>
</reference>
<evidence type="ECO:0000313" key="2">
    <source>
        <dbReference type="EMBL" id="PON98077.1"/>
    </source>
</evidence>
<gene>
    <name evidence="2" type="ORF">TorRG33x02_061510</name>
</gene>
<evidence type="ECO:0000256" key="1">
    <source>
        <dbReference type="SAM" id="MobiDB-lite"/>
    </source>
</evidence>
<proteinExistence type="predicted"/>
<dbReference type="AlphaFoldDB" id="A0A2P5FJX3"/>
<dbReference type="Proteomes" id="UP000237000">
    <property type="component" value="Unassembled WGS sequence"/>
</dbReference>
<name>A0A2P5FJX3_TREOI</name>